<dbReference type="InterPro" id="IPR018198">
    <property type="entry name" value="ATP_PRibTrfase_CS"/>
</dbReference>
<keyword evidence="10" id="KW-0547">Nucleotide-binding</keyword>
<comment type="subcellular location">
    <subcellularLocation>
        <location evidence="2">Cytoplasm</location>
    </subcellularLocation>
</comment>
<evidence type="ECO:0000256" key="7">
    <source>
        <dbReference type="ARBA" id="ARBA00022605"/>
    </source>
</evidence>
<dbReference type="UniPathway" id="UPA00031">
    <property type="reaction ID" value="UER00006"/>
</dbReference>
<dbReference type="NCBIfam" id="TIGR00070">
    <property type="entry name" value="hisG"/>
    <property type="match status" value="1"/>
</dbReference>
<gene>
    <name evidence="16" type="ORF">EH55_03775</name>
</gene>
<dbReference type="GeneID" id="90983459"/>
<dbReference type="InterPro" id="IPR013820">
    <property type="entry name" value="ATP_PRibTrfase_cat"/>
</dbReference>
<evidence type="ECO:0000313" key="16">
    <source>
        <dbReference type="EMBL" id="KEJ92424.1"/>
    </source>
</evidence>
<dbReference type="InterPro" id="IPR001348">
    <property type="entry name" value="ATP_PRibTrfase_HisG"/>
</dbReference>
<dbReference type="STRING" id="2754.EH55_03775"/>
<evidence type="ECO:0000256" key="5">
    <source>
        <dbReference type="ARBA" id="ARBA00011946"/>
    </source>
</evidence>
<comment type="caution">
    <text evidence="16">The sequence shown here is derived from an EMBL/GenBank/DDBJ whole genome shotgun (WGS) entry which is preliminary data.</text>
</comment>
<evidence type="ECO:0000313" key="17">
    <source>
        <dbReference type="Proteomes" id="UP000027665"/>
    </source>
</evidence>
<evidence type="ECO:0000256" key="9">
    <source>
        <dbReference type="ARBA" id="ARBA00022679"/>
    </source>
</evidence>
<dbReference type="PROSITE" id="PS01316">
    <property type="entry name" value="ATP_P_PHORIBOSYLTR"/>
    <property type="match status" value="1"/>
</dbReference>
<dbReference type="Gene3D" id="3.40.190.10">
    <property type="entry name" value="Periplasmic binding protein-like II"/>
    <property type="match status" value="2"/>
</dbReference>
<keyword evidence="7" id="KW-0028">Amino-acid biosynthesis</keyword>
<dbReference type="RefSeq" id="WP_037975792.1">
    <property type="nucleotide sequence ID" value="NZ_CALIAO010000017.1"/>
</dbReference>
<keyword evidence="12" id="KW-0368">Histidine biosynthesis</keyword>
<comment type="catalytic activity">
    <reaction evidence="1">
        <text>1-(5-phospho-beta-D-ribosyl)-ATP + diphosphate = 5-phospho-alpha-D-ribose 1-diphosphate + ATP</text>
        <dbReference type="Rhea" id="RHEA:18473"/>
        <dbReference type="ChEBI" id="CHEBI:30616"/>
        <dbReference type="ChEBI" id="CHEBI:33019"/>
        <dbReference type="ChEBI" id="CHEBI:58017"/>
        <dbReference type="ChEBI" id="CHEBI:73183"/>
        <dbReference type="EC" id="2.4.2.17"/>
    </reaction>
</comment>
<evidence type="ECO:0000256" key="6">
    <source>
        <dbReference type="ARBA" id="ARBA00022490"/>
    </source>
</evidence>
<keyword evidence="17" id="KW-1185">Reference proteome</keyword>
<evidence type="ECO:0000256" key="1">
    <source>
        <dbReference type="ARBA" id="ARBA00000915"/>
    </source>
</evidence>
<dbReference type="GO" id="GO:0000105">
    <property type="term" value="P:L-histidine biosynthetic process"/>
    <property type="evidence" value="ECO:0007669"/>
    <property type="project" value="UniProtKB-UniRule"/>
</dbReference>
<organism evidence="16 17">
    <name type="scientific">Synergistes jonesii</name>
    <dbReference type="NCBI Taxonomy" id="2754"/>
    <lineage>
        <taxon>Bacteria</taxon>
        <taxon>Thermotogati</taxon>
        <taxon>Synergistota</taxon>
        <taxon>Synergistia</taxon>
        <taxon>Synergistales</taxon>
        <taxon>Synergistaceae</taxon>
        <taxon>Synergistes</taxon>
    </lineage>
</organism>
<dbReference type="EC" id="2.4.2.17" evidence="5 14"/>
<dbReference type="eggNOG" id="COG0040">
    <property type="taxonomic scope" value="Bacteria"/>
</dbReference>
<keyword evidence="11" id="KW-0067">ATP-binding</keyword>
<evidence type="ECO:0000256" key="4">
    <source>
        <dbReference type="ARBA" id="ARBA00009489"/>
    </source>
</evidence>
<dbReference type="EMBL" id="JMKI01000027">
    <property type="protein sequence ID" value="KEJ92424.1"/>
    <property type="molecule type" value="Genomic_DNA"/>
</dbReference>
<dbReference type="GO" id="GO:0005737">
    <property type="term" value="C:cytoplasm"/>
    <property type="evidence" value="ECO:0007669"/>
    <property type="project" value="UniProtKB-SubCell"/>
</dbReference>
<keyword evidence="6" id="KW-0963">Cytoplasm</keyword>
<protein>
    <recommendedName>
        <fullName evidence="5 14">ATP phosphoribosyltransferase</fullName>
        <ecNumber evidence="5 14">2.4.2.17</ecNumber>
    </recommendedName>
</protein>
<dbReference type="OrthoDB" id="9801867at2"/>
<name>A0A073IRL5_9BACT</name>
<comment type="pathway">
    <text evidence="3">Amino-acid biosynthesis; L-histidine biosynthesis; L-histidine from 5-phospho-alpha-D-ribose 1-diphosphate: step 1/9.</text>
</comment>
<dbReference type="GO" id="GO:0003879">
    <property type="term" value="F:ATP phosphoribosyltransferase activity"/>
    <property type="evidence" value="ECO:0007669"/>
    <property type="project" value="UniProtKB-UniRule"/>
</dbReference>
<reference evidence="16 17" key="1">
    <citation type="submission" date="2014-04" db="EMBL/GenBank/DDBJ databases">
        <title>Draft Genome Sequence of Synergistes jonesii.</title>
        <authorList>
            <person name="Coil D.A."/>
            <person name="Eisen J.A."/>
            <person name="Holland-Moritz H.E."/>
        </authorList>
    </citation>
    <scope>NUCLEOTIDE SEQUENCE [LARGE SCALE GENOMIC DNA]</scope>
    <source>
        <strain evidence="16 17">78-1</strain>
    </source>
</reference>
<dbReference type="InterPro" id="IPR024893">
    <property type="entry name" value="ATP_PRibTrfase_HisG_short"/>
</dbReference>
<proteinExistence type="inferred from homology"/>
<dbReference type="Proteomes" id="UP000027665">
    <property type="component" value="Unassembled WGS sequence"/>
</dbReference>
<evidence type="ECO:0000256" key="8">
    <source>
        <dbReference type="ARBA" id="ARBA00022676"/>
    </source>
</evidence>
<evidence type="ECO:0000256" key="2">
    <source>
        <dbReference type="ARBA" id="ARBA00004496"/>
    </source>
</evidence>
<dbReference type="PATRIC" id="fig|2754.20.peg.2402"/>
<keyword evidence="8 16" id="KW-0328">Glycosyltransferase</keyword>
<dbReference type="PANTHER" id="PTHR21403:SF8">
    <property type="entry name" value="ATP PHOSPHORIBOSYLTRANSFERASE"/>
    <property type="match status" value="1"/>
</dbReference>
<keyword evidence="9 16" id="KW-0808">Transferase</keyword>
<dbReference type="CDD" id="cd13595">
    <property type="entry name" value="PBP2_HisGs"/>
    <property type="match status" value="1"/>
</dbReference>
<comment type="similarity">
    <text evidence="4">Belongs to the ATP phosphoribosyltransferase family. Short subfamily.</text>
</comment>
<dbReference type="SUPFAM" id="SSF53850">
    <property type="entry name" value="Periplasmic binding protein-like II"/>
    <property type="match status" value="1"/>
</dbReference>
<evidence type="ECO:0000256" key="14">
    <source>
        <dbReference type="NCBIfam" id="TIGR00070"/>
    </source>
</evidence>
<evidence type="ECO:0000256" key="13">
    <source>
        <dbReference type="ARBA" id="ARBA00024861"/>
    </source>
</evidence>
<feature type="domain" description="ATP phosphoribosyltransferase catalytic" evidence="15">
    <location>
        <begin position="49"/>
        <end position="194"/>
    </location>
</feature>
<evidence type="ECO:0000259" key="15">
    <source>
        <dbReference type="Pfam" id="PF01634"/>
    </source>
</evidence>
<sequence>MLTLALPTGRSFGECVKILECSGLPVSGLKDAGRSLVIEEGAFRYILSKPSDVPAMVYYGAADLALAGNDVIEEAGIALAELLDTGLGRCRMAVAGPSEIAEKFRGGAQRLMGLKVATKYARLAERTFAGWGVQIKLLKLNGSVELAPALGLADCIFDVVQTGKTLEANGLSVIKETLPVSLRLVAGVSSIQLRWNSIFGVVGAVNSAVEAKKWKQG</sequence>
<dbReference type="PANTHER" id="PTHR21403">
    <property type="entry name" value="ATP PHOSPHORIBOSYLTRANSFERASE ATP-PRTASE"/>
    <property type="match status" value="1"/>
</dbReference>
<dbReference type="AlphaFoldDB" id="A0A073IRL5"/>
<evidence type="ECO:0000256" key="3">
    <source>
        <dbReference type="ARBA" id="ARBA00004667"/>
    </source>
</evidence>
<comment type="function">
    <text evidence="13">Catalyzes the condensation of ATP and 5-phosphoribose 1-diphosphate to form N'-(5'-phosphoribosyl)-ATP (PR-ATP). Has a crucial role in the pathway because the rate of histidine biosynthesis seems to be controlled primarily by regulation of HisG enzymatic activity.</text>
</comment>
<evidence type="ECO:0000256" key="12">
    <source>
        <dbReference type="ARBA" id="ARBA00023102"/>
    </source>
</evidence>
<dbReference type="GO" id="GO:0005524">
    <property type="term" value="F:ATP binding"/>
    <property type="evidence" value="ECO:0007669"/>
    <property type="project" value="UniProtKB-KW"/>
</dbReference>
<evidence type="ECO:0000256" key="10">
    <source>
        <dbReference type="ARBA" id="ARBA00022741"/>
    </source>
</evidence>
<dbReference type="Pfam" id="PF01634">
    <property type="entry name" value="HisG"/>
    <property type="match status" value="1"/>
</dbReference>
<accession>A0A073IRL5</accession>
<evidence type="ECO:0000256" key="11">
    <source>
        <dbReference type="ARBA" id="ARBA00022840"/>
    </source>
</evidence>